<dbReference type="PANTHER" id="PTHR11926:SF1560">
    <property type="entry name" value="UDP-GLYCOSYLTRANSFERASE 74E1-RELATED"/>
    <property type="match status" value="1"/>
</dbReference>
<dbReference type="EMBL" id="JABCRI010000014">
    <property type="protein sequence ID" value="KAF8393827.1"/>
    <property type="molecule type" value="Genomic_DNA"/>
</dbReference>
<keyword evidence="2" id="KW-0328">Glycosyltransferase</keyword>
<accession>A0A835DAK6</accession>
<dbReference type="InterPro" id="IPR002213">
    <property type="entry name" value="UDP_glucos_trans"/>
</dbReference>
<keyword evidence="6" id="KW-1185">Reference proteome</keyword>
<dbReference type="PANTHER" id="PTHR11926">
    <property type="entry name" value="GLUCOSYL/GLUCURONOSYL TRANSFERASES"/>
    <property type="match status" value="1"/>
</dbReference>
<evidence type="ECO:0000313" key="5">
    <source>
        <dbReference type="EMBL" id="KAF8393827.1"/>
    </source>
</evidence>
<comment type="caution">
    <text evidence="5">The sequence shown here is derived from an EMBL/GenBank/DDBJ whole genome shotgun (WGS) entry which is preliminary data.</text>
</comment>
<keyword evidence="3" id="KW-0808">Transferase</keyword>
<dbReference type="Pfam" id="PF26168">
    <property type="entry name" value="Glyco_transf_N"/>
    <property type="match status" value="1"/>
</dbReference>
<organism evidence="5 6">
    <name type="scientific">Tetracentron sinense</name>
    <name type="common">Spur-leaf</name>
    <dbReference type="NCBI Taxonomy" id="13715"/>
    <lineage>
        <taxon>Eukaryota</taxon>
        <taxon>Viridiplantae</taxon>
        <taxon>Streptophyta</taxon>
        <taxon>Embryophyta</taxon>
        <taxon>Tracheophyta</taxon>
        <taxon>Spermatophyta</taxon>
        <taxon>Magnoliopsida</taxon>
        <taxon>Trochodendrales</taxon>
        <taxon>Trochodendraceae</taxon>
        <taxon>Tetracentron</taxon>
    </lineage>
</organism>
<dbReference type="GO" id="GO:0080043">
    <property type="term" value="F:quercetin 3-O-glucosyltransferase activity"/>
    <property type="evidence" value="ECO:0007669"/>
    <property type="project" value="TreeGrafter"/>
</dbReference>
<dbReference type="InterPro" id="IPR058980">
    <property type="entry name" value="Glyco_transf_N"/>
</dbReference>
<dbReference type="GO" id="GO:0080044">
    <property type="term" value="F:quercetin 7-O-glucosyltransferase activity"/>
    <property type="evidence" value="ECO:0007669"/>
    <property type="project" value="TreeGrafter"/>
</dbReference>
<dbReference type="FunFam" id="3.40.50.2000:FF:000057">
    <property type="entry name" value="Glycosyltransferase"/>
    <property type="match status" value="1"/>
</dbReference>
<dbReference type="FunFam" id="3.40.50.2000:FF:000431">
    <property type="entry name" value="UDP-glycosyltransferase 90A1"/>
    <property type="match status" value="1"/>
</dbReference>
<dbReference type="OMA" id="GESCTEW"/>
<gene>
    <name evidence="5" type="ORF">HHK36_020025</name>
</gene>
<dbReference type="OrthoDB" id="5835829at2759"/>
<evidence type="ECO:0000256" key="1">
    <source>
        <dbReference type="ARBA" id="ARBA00009995"/>
    </source>
</evidence>
<dbReference type="Gene3D" id="3.40.50.2000">
    <property type="entry name" value="Glycogen Phosphorylase B"/>
    <property type="match status" value="3"/>
</dbReference>
<reference evidence="5 6" key="1">
    <citation type="submission" date="2020-04" db="EMBL/GenBank/DDBJ databases">
        <title>Plant Genome Project.</title>
        <authorList>
            <person name="Zhang R.-G."/>
        </authorList>
    </citation>
    <scope>NUCLEOTIDE SEQUENCE [LARGE SCALE GENOMIC DNA]</scope>
    <source>
        <strain evidence="5">YNK0</strain>
        <tissue evidence="5">Leaf</tissue>
    </source>
</reference>
<proteinExistence type="inferred from homology"/>
<name>A0A835DAK6_TETSI</name>
<feature type="domain" description="Glycosyltransferase N-terminal" evidence="4">
    <location>
        <begin position="11"/>
        <end position="49"/>
    </location>
</feature>
<comment type="similarity">
    <text evidence="1">Belongs to the UDP-glycosyltransferase family.</text>
</comment>
<evidence type="ECO:0000259" key="4">
    <source>
        <dbReference type="Pfam" id="PF26168"/>
    </source>
</evidence>
<dbReference type="Pfam" id="PF00201">
    <property type="entry name" value="UDPGT"/>
    <property type="match status" value="1"/>
</dbReference>
<dbReference type="CDD" id="cd03784">
    <property type="entry name" value="GT1_Gtf-like"/>
    <property type="match status" value="1"/>
</dbReference>
<protein>
    <recommendedName>
        <fullName evidence="4">Glycosyltransferase N-terminal domain-containing protein</fullName>
    </recommendedName>
</protein>
<sequence length="426" mass="47514">MEKEEGACSTHVLVLPFPAQGHMNPLFQFSNRLASKGLKVTLATTIFIAKTMKSHPGSLIVDPISDGFDDGGWVAGDMNIYRERFEAVGSRTLAELVEKYSHDCPVKCLIYDSHIPWALDVAKKLGIVGASFFTQSCAVDLIYYNVSRGLLSTPVQGPTVTIPGLPLLEVNDLPSFVYYALGSYATHLSSVLSQFSNFEKADWLLVNTFDKLEDEVVKWMSKKWRIKTIGPTVPSMYLDKRMEGNTDYGINLFHPDPDACVKWLNTKETSSVVYVSFGSLAELGEEQMEELAWGLKSSNSYFLWVLEVLAHQAVGCFITHCGWNSTLEALSLGVPMVAMPQWTDQTTNGKFVVDVWEVGLRVRVDEKGIVRREDIELCIKEVMKGEKAKEIKRNVKKWKELAKEAVDEGGSSDKNIEDFIAGLVCD</sequence>
<evidence type="ECO:0000256" key="2">
    <source>
        <dbReference type="ARBA" id="ARBA00022676"/>
    </source>
</evidence>
<dbReference type="AlphaFoldDB" id="A0A835DAK6"/>
<dbReference type="SUPFAM" id="SSF53756">
    <property type="entry name" value="UDP-Glycosyltransferase/glycogen phosphorylase"/>
    <property type="match status" value="1"/>
</dbReference>
<dbReference type="Proteomes" id="UP000655225">
    <property type="component" value="Unassembled WGS sequence"/>
</dbReference>
<evidence type="ECO:0000256" key="3">
    <source>
        <dbReference type="ARBA" id="ARBA00022679"/>
    </source>
</evidence>
<evidence type="ECO:0000313" key="6">
    <source>
        <dbReference type="Proteomes" id="UP000655225"/>
    </source>
</evidence>